<dbReference type="InterPro" id="IPR050158">
    <property type="entry name" value="Ubiquitin_ubiquitin-like"/>
</dbReference>
<sequence>MHSHIQRQAAGIMPLGMNRATMLIYIREKSGKTTPVEVAASDSVEDAREKIEQKGISLTGWNLIYFGKKIRRTQVLSDYGIKHKDTLYLREELQGLGAPGFLLTVAQSSGNVVKLVVSASDRVIDIKQELTREGAPGVDRQRLKAGSVELQNEKSLKDYDITGDAVIWMEDADERKSKEARKRKKVLTDKLKKRLVAVVFVIVAIIMLIWAYVNGKIQINF</sequence>
<protein>
    <submittedName>
        <fullName evidence="3">Polyubiquitin</fullName>
    </submittedName>
</protein>
<dbReference type="EMBL" id="QCYY01000182">
    <property type="protein sequence ID" value="ROT85795.1"/>
    <property type="molecule type" value="Genomic_DNA"/>
</dbReference>
<dbReference type="Proteomes" id="UP000283509">
    <property type="component" value="Unassembled WGS sequence"/>
</dbReference>
<gene>
    <name evidence="3" type="ORF">C7M84_006454</name>
</gene>
<evidence type="ECO:0000256" key="1">
    <source>
        <dbReference type="SAM" id="Phobius"/>
    </source>
</evidence>
<proteinExistence type="predicted"/>
<dbReference type="SUPFAM" id="SSF54236">
    <property type="entry name" value="Ubiquitin-like"/>
    <property type="match status" value="2"/>
</dbReference>
<comment type="caution">
    <text evidence="3">The sequence shown here is derived from an EMBL/GenBank/DDBJ whole genome shotgun (WGS) entry which is preliminary data.</text>
</comment>
<evidence type="ECO:0000313" key="4">
    <source>
        <dbReference type="Proteomes" id="UP000283509"/>
    </source>
</evidence>
<keyword evidence="4" id="KW-1185">Reference proteome</keyword>
<feature type="transmembrane region" description="Helical" evidence="1">
    <location>
        <begin position="195"/>
        <end position="213"/>
    </location>
</feature>
<evidence type="ECO:0000259" key="2">
    <source>
        <dbReference type="PROSITE" id="PS50053"/>
    </source>
</evidence>
<dbReference type="STRING" id="6689.A0A423UAT9"/>
<dbReference type="SMART" id="SM00213">
    <property type="entry name" value="UBQ"/>
    <property type="match status" value="2"/>
</dbReference>
<dbReference type="Gene3D" id="3.10.20.90">
    <property type="entry name" value="Phosphatidylinositol 3-kinase Catalytic Subunit, Chain A, domain 1"/>
    <property type="match status" value="2"/>
</dbReference>
<accession>A0A423UAT9</accession>
<feature type="domain" description="Ubiquitin-like" evidence="2">
    <location>
        <begin position="101"/>
        <end position="167"/>
    </location>
</feature>
<dbReference type="AlphaFoldDB" id="A0A423UAT9"/>
<dbReference type="InterPro" id="IPR019956">
    <property type="entry name" value="Ubiquitin_dom"/>
</dbReference>
<keyword evidence="1" id="KW-0472">Membrane</keyword>
<dbReference type="InterPro" id="IPR000626">
    <property type="entry name" value="Ubiquitin-like_dom"/>
</dbReference>
<name>A0A423UAT9_PENVA</name>
<reference evidence="3 4" key="1">
    <citation type="submission" date="2018-04" db="EMBL/GenBank/DDBJ databases">
        <authorList>
            <person name="Zhang X."/>
            <person name="Yuan J."/>
            <person name="Li F."/>
            <person name="Xiang J."/>
        </authorList>
    </citation>
    <scope>NUCLEOTIDE SEQUENCE [LARGE SCALE GENOMIC DNA]</scope>
    <source>
        <tissue evidence="3">Muscle</tissue>
    </source>
</reference>
<organism evidence="3 4">
    <name type="scientific">Penaeus vannamei</name>
    <name type="common">Whiteleg shrimp</name>
    <name type="synonym">Litopenaeus vannamei</name>
    <dbReference type="NCBI Taxonomy" id="6689"/>
    <lineage>
        <taxon>Eukaryota</taxon>
        <taxon>Metazoa</taxon>
        <taxon>Ecdysozoa</taxon>
        <taxon>Arthropoda</taxon>
        <taxon>Crustacea</taxon>
        <taxon>Multicrustacea</taxon>
        <taxon>Malacostraca</taxon>
        <taxon>Eumalacostraca</taxon>
        <taxon>Eucarida</taxon>
        <taxon>Decapoda</taxon>
        <taxon>Dendrobranchiata</taxon>
        <taxon>Penaeoidea</taxon>
        <taxon>Penaeidae</taxon>
        <taxon>Penaeus</taxon>
    </lineage>
</organism>
<dbReference type="Pfam" id="PF00240">
    <property type="entry name" value="ubiquitin"/>
    <property type="match status" value="2"/>
</dbReference>
<keyword evidence="1" id="KW-0812">Transmembrane</keyword>
<dbReference type="PANTHER" id="PTHR10666">
    <property type="entry name" value="UBIQUITIN"/>
    <property type="match status" value="1"/>
</dbReference>
<dbReference type="InterPro" id="IPR029071">
    <property type="entry name" value="Ubiquitin-like_domsf"/>
</dbReference>
<reference evidence="3 4" key="2">
    <citation type="submission" date="2019-01" db="EMBL/GenBank/DDBJ databases">
        <title>The decoding of complex shrimp genome reveals the adaptation for benthos swimmer, frequently molting mechanism and breeding impact on genome.</title>
        <authorList>
            <person name="Sun Y."/>
            <person name="Gao Y."/>
            <person name="Yu Y."/>
        </authorList>
    </citation>
    <scope>NUCLEOTIDE SEQUENCE [LARGE SCALE GENOMIC DNA]</scope>
    <source>
        <tissue evidence="3">Muscle</tissue>
    </source>
</reference>
<keyword evidence="1" id="KW-1133">Transmembrane helix</keyword>
<dbReference type="OrthoDB" id="6369678at2759"/>
<evidence type="ECO:0000313" key="3">
    <source>
        <dbReference type="EMBL" id="ROT85795.1"/>
    </source>
</evidence>
<feature type="domain" description="Ubiquitin-like" evidence="2">
    <location>
        <begin position="22"/>
        <end position="96"/>
    </location>
</feature>
<dbReference type="PRINTS" id="PR00348">
    <property type="entry name" value="UBIQUITIN"/>
</dbReference>
<dbReference type="PROSITE" id="PS50053">
    <property type="entry name" value="UBIQUITIN_2"/>
    <property type="match status" value="2"/>
</dbReference>